<feature type="non-terminal residue" evidence="1">
    <location>
        <position position="49"/>
    </location>
</feature>
<dbReference type="Proteomes" id="UP000265520">
    <property type="component" value="Unassembled WGS sequence"/>
</dbReference>
<evidence type="ECO:0000313" key="1">
    <source>
        <dbReference type="EMBL" id="MCI96122.1"/>
    </source>
</evidence>
<protein>
    <submittedName>
        <fullName evidence="1">Uncharacterized protein</fullName>
    </submittedName>
</protein>
<name>A0A392W8Q4_9FABA</name>
<dbReference type="AlphaFoldDB" id="A0A392W8Q4"/>
<proteinExistence type="predicted"/>
<sequence>MATAGIVRGWNPELRADVGKKQAGNSKWLRYGGDLNWVAPDPIFMSNKC</sequence>
<organism evidence="1 2">
    <name type="scientific">Trifolium medium</name>
    <dbReference type="NCBI Taxonomy" id="97028"/>
    <lineage>
        <taxon>Eukaryota</taxon>
        <taxon>Viridiplantae</taxon>
        <taxon>Streptophyta</taxon>
        <taxon>Embryophyta</taxon>
        <taxon>Tracheophyta</taxon>
        <taxon>Spermatophyta</taxon>
        <taxon>Magnoliopsida</taxon>
        <taxon>eudicotyledons</taxon>
        <taxon>Gunneridae</taxon>
        <taxon>Pentapetalae</taxon>
        <taxon>rosids</taxon>
        <taxon>fabids</taxon>
        <taxon>Fabales</taxon>
        <taxon>Fabaceae</taxon>
        <taxon>Papilionoideae</taxon>
        <taxon>50 kb inversion clade</taxon>
        <taxon>NPAAA clade</taxon>
        <taxon>Hologalegina</taxon>
        <taxon>IRL clade</taxon>
        <taxon>Trifolieae</taxon>
        <taxon>Trifolium</taxon>
    </lineage>
</organism>
<dbReference type="EMBL" id="LXQA011406447">
    <property type="protein sequence ID" value="MCI96122.1"/>
    <property type="molecule type" value="Genomic_DNA"/>
</dbReference>
<evidence type="ECO:0000313" key="2">
    <source>
        <dbReference type="Proteomes" id="UP000265520"/>
    </source>
</evidence>
<keyword evidence="2" id="KW-1185">Reference proteome</keyword>
<accession>A0A392W8Q4</accession>
<comment type="caution">
    <text evidence="1">The sequence shown here is derived from an EMBL/GenBank/DDBJ whole genome shotgun (WGS) entry which is preliminary data.</text>
</comment>
<reference evidence="1 2" key="1">
    <citation type="journal article" date="2018" name="Front. Plant Sci.">
        <title>Red Clover (Trifolium pratense) and Zigzag Clover (T. medium) - A Picture of Genomic Similarities and Differences.</title>
        <authorList>
            <person name="Dluhosova J."/>
            <person name="Istvanek J."/>
            <person name="Nedelnik J."/>
            <person name="Repkova J."/>
        </authorList>
    </citation>
    <scope>NUCLEOTIDE SEQUENCE [LARGE SCALE GENOMIC DNA]</scope>
    <source>
        <strain evidence="2">cv. 10/8</strain>
        <tissue evidence="1">Leaf</tissue>
    </source>
</reference>